<reference evidence="1" key="1">
    <citation type="submission" date="2021-06" db="EMBL/GenBank/DDBJ databases">
        <authorList>
            <person name="Kallberg Y."/>
            <person name="Tangrot J."/>
            <person name="Rosling A."/>
        </authorList>
    </citation>
    <scope>NUCLEOTIDE SEQUENCE</scope>
    <source>
        <strain evidence="1">MA461A</strain>
    </source>
</reference>
<dbReference type="EMBL" id="CAJVQC010001871">
    <property type="protein sequence ID" value="CAG8502059.1"/>
    <property type="molecule type" value="Genomic_DNA"/>
</dbReference>
<keyword evidence="2" id="KW-1185">Reference proteome</keyword>
<dbReference type="Proteomes" id="UP000789920">
    <property type="component" value="Unassembled WGS sequence"/>
</dbReference>
<evidence type="ECO:0000313" key="1">
    <source>
        <dbReference type="EMBL" id="CAG8502059.1"/>
    </source>
</evidence>
<gene>
    <name evidence="1" type="ORF">RPERSI_LOCUS1869</name>
</gene>
<evidence type="ECO:0000313" key="2">
    <source>
        <dbReference type="Proteomes" id="UP000789920"/>
    </source>
</evidence>
<accession>A0ACA9L052</accession>
<protein>
    <submittedName>
        <fullName evidence="1">8838_t:CDS:1</fullName>
    </submittedName>
</protein>
<organism evidence="1 2">
    <name type="scientific">Racocetra persica</name>
    <dbReference type="NCBI Taxonomy" id="160502"/>
    <lineage>
        <taxon>Eukaryota</taxon>
        <taxon>Fungi</taxon>
        <taxon>Fungi incertae sedis</taxon>
        <taxon>Mucoromycota</taxon>
        <taxon>Glomeromycotina</taxon>
        <taxon>Glomeromycetes</taxon>
        <taxon>Diversisporales</taxon>
        <taxon>Gigasporaceae</taxon>
        <taxon>Racocetra</taxon>
    </lineage>
</organism>
<comment type="caution">
    <text evidence="1">The sequence shown here is derived from an EMBL/GenBank/DDBJ whole genome shotgun (WGS) entry which is preliminary data.</text>
</comment>
<proteinExistence type="predicted"/>
<name>A0ACA9L052_9GLOM</name>
<feature type="non-terminal residue" evidence="1">
    <location>
        <position position="1"/>
    </location>
</feature>
<sequence length="162" mass="18987">QGCKGIDTESPRFYNIFSVTTNDQFEDCIVQVFLRKPPENWVYIEEGLEGDILMLFELNFTHIKFVLEAVETSVQESFCQNLNAFDLLMKNSQNIHLPELKKENTCRDLLYNNIIRLFQNKEYQQNLNYNLFYDTGKHAKSNLKHDKLEQLASSLELSVVQP</sequence>